<keyword evidence="5" id="KW-1185">Reference proteome</keyword>
<dbReference type="SUPFAM" id="SSF141571">
    <property type="entry name" value="Pentapeptide repeat-like"/>
    <property type="match status" value="2"/>
</dbReference>
<dbReference type="InterPro" id="IPR049258">
    <property type="entry name" value="ODAD1_CC"/>
</dbReference>
<dbReference type="EMBL" id="JAHWGI010001444">
    <property type="protein sequence ID" value="KAK3933419.1"/>
    <property type="molecule type" value="Genomic_DNA"/>
</dbReference>
<comment type="caution">
    <text evidence="4">The sequence shown here is derived from an EMBL/GenBank/DDBJ whole genome shotgun (WGS) entry which is preliminary data.</text>
</comment>
<name>A0AAE1I4Y7_9NEOP</name>
<sequence>KMQKQEPKDDLEVDAIAEQELSRLQRHYRIMEGDRQSFSEEAKFFLNKQRKVIESLLSERNELITNLNVASSKRIEAKEAKQNDSLAYLMEVQSRFQEAIRTEKTQLHELELQIRKVEKEVAALRKDDVTDHKLIEQAVAREKSVHLLENRLHNATVKFNKQLAHNASLREEIDHLLKERAQFNVLYEALVSKLNQGKKIMIDLIEQATHAYDQREESQTKLSVLKERGRQDLIAQSAEMRELQRRFDHDTKLQEFLAVKGQHRVLVDLEAKEALKKKQQREATERLIQQYQAILEQIKEFSGESDIDRLSAQFLKQEEENFALFNYVNELNNELESLQEQVAELRASRDEQDVTNRQREQQQQEKLHGLRRELEGLTAEADDAQRRLDGWTELRNRVLRGIEALFHLVKCDNSPLLELLGEWSGVEWSGVEWSGVEWSGVEWSGVEWSGVEWSGVEWSGVEWSGVEWSGVEWSGVEWSGVEWSGVEWSGVEWSGVEWSGVEWSGVEWSGVEWSGVEWSGVEWSGVEWSGVDGVEWSGVEWSGVEWSGVEWSGVEWSGVEWSGVEWSGVEWSGVEWSGVEWSGVEWSGVEWSGVEWSGVDLSSGRRHTPRGGNTNVTPYNLLLYLEMIERRCVEMANRCYFLEKAAEDKGALPAGGPVVFGDVKPIVKPLPTVEAIIEAHPCPLCVEQEEISAIGDAIVTPLTRDEVRKQLIYKIQNPDLDMDDRLHTISHCRLPRSRRLMQKRLNET</sequence>
<evidence type="ECO:0000256" key="1">
    <source>
        <dbReference type="ARBA" id="ARBA00023054"/>
    </source>
</evidence>
<reference evidence="4" key="2">
    <citation type="journal article" date="2023" name="BMC Genomics">
        <title>Pest status, molecular evolution, and epigenetic factors derived from the genome assembly of Frankliniella fusca, a thysanopteran phytovirus vector.</title>
        <authorList>
            <person name="Catto M.A."/>
            <person name="Labadie P.E."/>
            <person name="Jacobson A.L."/>
            <person name="Kennedy G.G."/>
            <person name="Srinivasan R."/>
            <person name="Hunt B.G."/>
        </authorList>
    </citation>
    <scope>NUCLEOTIDE SEQUENCE</scope>
    <source>
        <strain evidence="4">PL_HMW_Pooled</strain>
    </source>
</reference>
<feature type="domain" description="ODAD1 central coiled coil region" evidence="3">
    <location>
        <begin position="142"/>
        <end position="422"/>
    </location>
</feature>
<dbReference type="Proteomes" id="UP001219518">
    <property type="component" value="Unassembled WGS sequence"/>
</dbReference>
<evidence type="ECO:0000256" key="2">
    <source>
        <dbReference type="SAM" id="Coils"/>
    </source>
</evidence>
<gene>
    <name evidence="4" type="ORF">KUF71_018008</name>
</gene>
<dbReference type="Gene3D" id="2.160.20.80">
    <property type="entry name" value="E3 ubiquitin-protein ligase SopA"/>
    <property type="match status" value="1"/>
</dbReference>
<accession>A0AAE1I4Y7</accession>
<dbReference type="PANTHER" id="PTHR21694">
    <property type="entry name" value="COILED-COIL DOMAIN-CONTAINING PROTEIN 63"/>
    <property type="match status" value="1"/>
</dbReference>
<evidence type="ECO:0000313" key="5">
    <source>
        <dbReference type="Proteomes" id="UP001219518"/>
    </source>
</evidence>
<dbReference type="PANTHER" id="PTHR21694:SF18">
    <property type="entry name" value="COILED-COIL DOMAIN-CONTAINING PROTEIN 63"/>
    <property type="match status" value="1"/>
</dbReference>
<protein>
    <submittedName>
        <fullName evidence="4">Coiled-coil domain-containing protein 63</fullName>
    </submittedName>
</protein>
<dbReference type="AlphaFoldDB" id="A0AAE1I4Y7"/>
<dbReference type="Pfam" id="PF21773">
    <property type="entry name" value="ODAD1_CC"/>
    <property type="match status" value="1"/>
</dbReference>
<evidence type="ECO:0000259" key="3">
    <source>
        <dbReference type="Pfam" id="PF21773"/>
    </source>
</evidence>
<keyword evidence="1 2" id="KW-0175">Coiled coil</keyword>
<organism evidence="4 5">
    <name type="scientific">Frankliniella fusca</name>
    <dbReference type="NCBI Taxonomy" id="407009"/>
    <lineage>
        <taxon>Eukaryota</taxon>
        <taxon>Metazoa</taxon>
        <taxon>Ecdysozoa</taxon>
        <taxon>Arthropoda</taxon>
        <taxon>Hexapoda</taxon>
        <taxon>Insecta</taxon>
        <taxon>Pterygota</taxon>
        <taxon>Neoptera</taxon>
        <taxon>Paraneoptera</taxon>
        <taxon>Thysanoptera</taxon>
        <taxon>Terebrantia</taxon>
        <taxon>Thripoidea</taxon>
        <taxon>Thripidae</taxon>
        <taxon>Frankliniella</taxon>
    </lineage>
</organism>
<evidence type="ECO:0000313" key="4">
    <source>
        <dbReference type="EMBL" id="KAK3933419.1"/>
    </source>
</evidence>
<feature type="coiled-coil region" evidence="2">
    <location>
        <begin position="321"/>
        <end position="394"/>
    </location>
</feature>
<dbReference type="InterPro" id="IPR051876">
    <property type="entry name" value="ODA-DC/CCD"/>
</dbReference>
<feature type="non-terminal residue" evidence="4">
    <location>
        <position position="1"/>
    </location>
</feature>
<feature type="coiled-coil region" evidence="2">
    <location>
        <begin position="100"/>
        <end position="127"/>
    </location>
</feature>
<reference evidence="4" key="1">
    <citation type="submission" date="2021-07" db="EMBL/GenBank/DDBJ databases">
        <authorList>
            <person name="Catto M.A."/>
            <person name="Jacobson A."/>
            <person name="Kennedy G."/>
            <person name="Labadie P."/>
            <person name="Hunt B.G."/>
            <person name="Srinivasan R."/>
        </authorList>
    </citation>
    <scope>NUCLEOTIDE SEQUENCE</scope>
    <source>
        <strain evidence="4">PL_HMW_Pooled</strain>
        <tissue evidence="4">Head</tissue>
    </source>
</reference>
<proteinExistence type="predicted"/>